<keyword evidence="2" id="KW-1185">Reference proteome</keyword>
<proteinExistence type="predicted"/>
<dbReference type="Proteomes" id="UP000190339">
    <property type="component" value="Unassembled WGS sequence"/>
</dbReference>
<accession>A0A1T5DHB9</accession>
<gene>
    <name evidence="1" type="ORF">SAMN05660866_02922</name>
</gene>
<organism evidence="1 2">
    <name type="scientific">Maribacter arcticus</name>
    <dbReference type="NCBI Taxonomy" id="561365"/>
    <lineage>
        <taxon>Bacteria</taxon>
        <taxon>Pseudomonadati</taxon>
        <taxon>Bacteroidota</taxon>
        <taxon>Flavobacteriia</taxon>
        <taxon>Flavobacteriales</taxon>
        <taxon>Flavobacteriaceae</taxon>
        <taxon>Maribacter</taxon>
    </lineage>
</organism>
<dbReference type="AlphaFoldDB" id="A0A1T5DHB9"/>
<dbReference type="PROSITE" id="PS51257">
    <property type="entry name" value="PROKAR_LIPOPROTEIN"/>
    <property type="match status" value="1"/>
</dbReference>
<reference evidence="2" key="1">
    <citation type="submission" date="2017-02" db="EMBL/GenBank/DDBJ databases">
        <authorList>
            <person name="Varghese N."/>
            <person name="Submissions S."/>
        </authorList>
    </citation>
    <scope>NUCLEOTIDE SEQUENCE [LARGE SCALE GENOMIC DNA]</scope>
    <source>
        <strain evidence="2">DSM 23546</strain>
    </source>
</reference>
<sequence length="68" mass="7946">MLKPHRIPFAILVCILLQSCSKETDLISEFVVLDATKTEYRSMKFNLDFEIEKSKRAVETVSIFPYFD</sequence>
<dbReference type="OrthoDB" id="1179579at2"/>
<evidence type="ECO:0000313" key="1">
    <source>
        <dbReference type="EMBL" id="SKB71027.1"/>
    </source>
</evidence>
<dbReference type="EMBL" id="FUYL01000009">
    <property type="protein sequence ID" value="SKB71027.1"/>
    <property type="molecule type" value="Genomic_DNA"/>
</dbReference>
<protein>
    <submittedName>
        <fullName evidence="1">Uncharacterized protein</fullName>
    </submittedName>
</protein>
<evidence type="ECO:0000313" key="2">
    <source>
        <dbReference type="Proteomes" id="UP000190339"/>
    </source>
</evidence>
<dbReference type="RefSeq" id="WP_079513343.1">
    <property type="nucleotide sequence ID" value="NZ_CAXBOB010000020.1"/>
</dbReference>
<name>A0A1T5DHB9_9FLAO</name>